<sequence length="39" mass="4364">MASYTRREVVVGELVMQSHPIIVSAPKSGYISESYVEIH</sequence>
<organism evidence="1 2">
    <name type="scientific">Bibersteinia trehalosi USDA-ARS-USMARC-190</name>
    <dbReference type="NCBI Taxonomy" id="1263832"/>
    <lineage>
        <taxon>Bacteria</taxon>
        <taxon>Pseudomonadati</taxon>
        <taxon>Pseudomonadota</taxon>
        <taxon>Gammaproteobacteria</taxon>
        <taxon>Pasteurellales</taxon>
        <taxon>Pasteurellaceae</taxon>
        <taxon>Bibersteinia</taxon>
    </lineage>
</organism>
<protein>
    <submittedName>
        <fullName evidence="1">Secretion permease</fullName>
    </submittedName>
</protein>
<dbReference type="Proteomes" id="UP000019086">
    <property type="component" value="Chromosome"/>
</dbReference>
<dbReference type="HOGENOM" id="CLU_3305406_0_0_6"/>
<dbReference type="EMBL" id="CP006956">
    <property type="protein sequence ID" value="AHG86872.1"/>
    <property type="molecule type" value="Genomic_DNA"/>
</dbReference>
<proteinExistence type="predicted"/>
<accession>W0R8T5</accession>
<dbReference type="PATRIC" id="fig|1263832.3.peg.1636"/>
<evidence type="ECO:0000313" key="2">
    <source>
        <dbReference type="Proteomes" id="UP000019086"/>
    </source>
</evidence>
<reference evidence="1 2" key="1">
    <citation type="submission" date="2013-12" db="EMBL/GenBank/DDBJ databases">
        <title>Annotation of the Bibersteinia trehalosi USDA-ARS-USMARC-190 complete genome.</title>
        <authorList>
            <person name="Harhay G.P."/>
            <person name="McVey S."/>
            <person name="Clawson M.L."/>
            <person name="Bono J."/>
            <person name="Heaton M.P."/>
            <person name="Chitko-Mckown C.G."/>
            <person name="Harhay D.M."/>
            <person name="Smith T.P.L."/>
        </authorList>
    </citation>
    <scope>NUCLEOTIDE SEQUENCE [LARGE SCALE GENOMIC DNA]</scope>
    <source>
        <strain evidence="1 2">USDA-ARS-USMARC-190</strain>
    </source>
</reference>
<dbReference type="AlphaFoldDB" id="W0R8T5"/>
<evidence type="ECO:0000313" key="1">
    <source>
        <dbReference type="EMBL" id="AHG86872.1"/>
    </source>
</evidence>
<gene>
    <name evidence="1" type="ORF">F544_16440</name>
</gene>
<name>W0R8T5_BIBTR</name>
<dbReference type="KEGG" id="btra:F544_16440"/>